<dbReference type="PROSITE" id="PS00236">
    <property type="entry name" value="NEUROTR_ION_CHANNEL"/>
    <property type="match status" value="1"/>
</dbReference>
<sequence length="204" mass="22967">MAVVESSGEVLWIPAGIFLSTCAIDIEYFPFDTQQCSLKFGSWTYDGFKLDLDFYDDKDEIDTSSYMASNEWKLLAYPGQKNLRKYNCCEEPYPDLTFTVKPSSSSSSSGKFFCFNMVIIMMSSFFSATVINLYMRSDKGNPVPKWLKVIMTARHVIMVKVLGSDVAVTAFKCSEIPTYHVVTGFCDNNLVRIFSSSYAVSGRS</sequence>
<reference evidence="7 9" key="2">
    <citation type="journal article" date="2013" name="Nature">
        <title>Insights into bilaterian evolution from three spiralian genomes.</title>
        <authorList>
            <person name="Simakov O."/>
            <person name="Marletaz F."/>
            <person name="Cho S.J."/>
            <person name="Edsinger-Gonzales E."/>
            <person name="Havlak P."/>
            <person name="Hellsten U."/>
            <person name="Kuo D.H."/>
            <person name="Larsson T."/>
            <person name="Lv J."/>
            <person name="Arendt D."/>
            <person name="Savage R."/>
            <person name="Osoegawa K."/>
            <person name="de Jong P."/>
            <person name="Grimwood J."/>
            <person name="Chapman J.A."/>
            <person name="Shapiro H."/>
            <person name="Aerts A."/>
            <person name="Otillar R.P."/>
            <person name="Terry A.Y."/>
            <person name="Boore J.L."/>
            <person name="Grigoriev I.V."/>
            <person name="Lindberg D.R."/>
            <person name="Seaver E.C."/>
            <person name="Weisblat D.A."/>
            <person name="Putnam N.H."/>
            <person name="Rokhsar D.S."/>
        </authorList>
    </citation>
    <scope>NUCLEOTIDE SEQUENCE</scope>
</reference>
<dbReference type="EMBL" id="AMQM01003629">
    <property type="status" value="NOT_ANNOTATED_CDS"/>
    <property type="molecule type" value="Genomic_DNA"/>
</dbReference>
<dbReference type="eggNOG" id="KOG3646">
    <property type="taxonomic scope" value="Eukaryota"/>
</dbReference>
<dbReference type="PANTHER" id="PTHR18945">
    <property type="entry name" value="NEUROTRANSMITTER GATED ION CHANNEL"/>
    <property type="match status" value="1"/>
</dbReference>
<dbReference type="GO" id="GO:0005886">
    <property type="term" value="C:plasma membrane"/>
    <property type="evidence" value="ECO:0000318"/>
    <property type="project" value="GO_Central"/>
</dbReference>
<accession>T1F3A2</accession>
<dbReference type="GO" id="GO:0045202">
    <property type="term" value="C:synapse"/>
    <property type="evidence" value="ECO:0000318"/>
    <property type="project" value="GO_Central"/>
</dbReference>
<dbReference type="GO" id="GO:0034220">
    <property type="term" value="P:monoatomic ion transmembrane transport"/>
    <property type="evidence" value="ECO:0000318"/>
    <property type="project" value="GO_Central"/>
</dbReference>
<feature type="domain" description="Neurotransmitter-gated ion-channel ligand-binding" evidence="6">
    <location>
        <begin position="2"/>
        <end position="100"/>
    </location>
</feature>
<reference evidence="8" key="3">
    <citation type="submission" date="2015-06" db="UniProtKB">
        <authorList>
            <consortium name="EnsemblMetazoa"/>
        </authorList>
    </citation>
    <scope>IDENTIFICATION</scope>
</reference>
<dbReference type="GO" id="GO:0098662">
    <property type="term" value="P:inorganic cation transmembrane transport"/>
    <property type="evidence" value="ECO:0000318"/>
    <property type="project" value="GO_Central"/>
</dbReference>
<dbReference type="GO" id="GO:0042391">
    <property type="term" value="P:regulation of membrane potential"/>
    <property type="evidence" value="ECO:0000318"/>
    <property type="project" value="GO_Central"/>
</dbReference>
<evidence type="ECO:0000256" key="2">
    <source>
        <dbReference type="ARBA" id="ARBA00022692"/>
    </source>
</evidence>
<feature type="transmembrane region" description="Helical" evidence="5">
    <location>
        <begin position="112"/>
        <end position="135"/>
    </location>
</feature>
<dbReference type="CTD" id="20203301"/>
<dbReference type="InterPro" id="IPR036734">
    <property type="entry name" value="Neur_chan_lig-bd_sf"/>
</dbReference>
<comment type="subcellular location">
    <subcellularLocation>
        <location evidence="1">Membrane</location>
        <topology evidence="1">Multi-pass membrane protein</topology>
    </subcellularLocation>
</comment>
<keyword evidence="2 5" id="KW-0812">Transmembrane</keyword>
<evidence type="ECO:0000313" key="8">
    <source>
        <dbReference type="EnsemblMetazoa" id="HelroP170649"/>
    </source>
</evidence>
<dbReference type="GO" id="GO:0005892">
    <property type="term" value="C:acetylcholine-gated channel complex"/>
    <property type="evidence" value="ECO:0000318"/>
    <property type="project" value="GO_Central"/>
</dbReference>
<keyword evidence="9" id="KW-1185">Reference proteome</keyword>
<evidence type="ECO:0000256" key="3">
    <source>
        <dbReference type="ARBA" id="ARBA00022989"/>
    </source>
</evidence>
<protein>
    <recommendedName>
        <fullName evidence="6">Neurotransmitter-gated ion-channel ligand-binding domain-containing protein</fullName>
    </recommendedName>
</protein>
<dbReference type="GO" id="GO:0098794">
    <property type="term" value="C:postsynapse"/>
    <property type="evidence" value="ECO:0007669"/>
    <property type="project" value="GOC"/>
</dbReference>
<reference evidence="9" key="1">
    <citation type="submission" date="2012-12" db="EMBL/GenBank/DDBJ databases">
        <authorList>
            <person name="Hellsten U."/>
            <person name="Grimwood J."/>
            <person name="Chapman J.A."/>
            <person name="Shapiro H."/>
            <person name="Aerts A."/>
            <person name="Otillar R.P."/>
            <person name="Terry A.Y."/>
            <person name="Boore J.L."/>
            <person name="Simakov O."/>
            <person name="Marletaz F."/>
            <person name="Cho S.-J."/>
            <person name="Edsinger-Gonzales E."/>
            <person name="Havlak P."/>
            <person name="Kuo D.-H."/>
            <person name="Larsson T."/>
            <person name="Lv J."/>
            <person name="Arendt D."/>
            <person name="Savage R."/>
            <person name="Osoegawa K."/>
            <person name="de Jong P."/>
            <person name="Lindberg D.R."/>
            <person name="Seaver E.C."/>
            <person name="Weisblat D.A."/>
            <person name="Putnam N.H."/>
            <person name="Grigoriev I.V."/>
            <person name="Rokhsar D.S."/>
        </authorList>
    </citation>
    <scope>NUCLEOTIDE SEQUENCE</scope>
</reference>
<evidence type="ECO:0000256" key="4">
    <source>
        <dbReference type="ARBA" id="ARBA00023136"/>
    </source>
</evidence>
<keyword evidence="4 5" id="KW-0472">Membrane</keyword>
<organism evidence="8 9">
    <name type="scientific">Helobdella robusta</name>
    <name type="common">Californian leech</name>
    <dbReference type="NCBI Taxonomy" id="6412"/>
    <lineage>
        <taxon>Eukaryota</taxon>
        <taxon>Metazoa</taxon>
        <taxon>Spiralia</taxon>
        <taxon>Lophotrochozoa</taxon>
        <taxon>Annelida</taxon>
        <taxon>Clitellata</taxon>
        <taxon>Hirudinea</taxon>
        <taxon>Rhynchobdellida</taxon>
        <taxon>Glossiphoniidae</taxon>
        <taxon>Helobdella</taxon>
    </lineage>
</organism>
<dbReference type="InterPro" id="IPR006202">
    <property type="entry name" value="Neur_chan_lig-bd"/>
</dbReference>
<dbReference type="KEGG" id="hro:HELRODRAFT_170649"/>
<dbReference type="InParanoid" id="T1F3A2"/>
<evidence type="ECO:0000256" key="5">
    <source>
        <dbReference type="SAM" id="Phobius"/>
    </source>
</evidence>
<dbReference type="Gene3D" id="2.70.170.10">
    <property type="entry name" value="Neurotransmitter-gated ion-channel ligand-binding domain"/>
    <property type="match status" value="1"/>
</dbReference>
<dbReference type="Proteomes" id="UP000015101">
    <property type="component" value="Unassembled WGS sequence"/>
</dbReference>
<dbReference type="OrthoDB" id="5975154at2759"/>
<dbReference type="GO" id="GO:0043005">
    <property type="term" value="C:neuron projection"/>
    <property type="evidence" value="ECO:0000318"/>
    <property type="project" value="GO_Central"/>
</dbReference>
<evidence type="ECO:0000256" key="1">
    <source>
        <dbReference type="ARBA" id="ARBA00004141"/>
    </source>
</evidence>
<dbReference type="SUPFAM" id="SSF90112">
    <property type="entry name" value="Neurotransmitter-gated ion-channel transmembrane pore"/>
    <property type="match status" value="1"/>
</dbReference>
<evidence type="ECO:0000313" key="7">
    <source>
        <dbReference type="EMBL" id="ESO07319.1"/>
    </source>
</evidence>
<dbReference type="Pfam" id="PF02931">
    <property type="entry name" value="Neur_chan_LBD"/>
    <property type="match status" value="1"/>
</dbReference>
<dbReference type="GO" id="GO:0007268">
    <property type="term" value="P:chemical synaptic transmission"/>
    <property type="evidence" value="ECO:0000318"/>
    <property type="project" value="GO_Central"/>
</dbReference>
<dbReference type="AlphaFoldDB" id="T1F3A2"/>
<gene>
    <name evidence="8" type="primary">20203301</name>
    <name evidence="7" type="ORF">HELRODRAFT_170649</name>
</gene>
<evidence type="ECO:0000313" key="9">
    <source>
        <dbReference type="Proteomes" id="UP000015101"/>
    </source>
</evidence>
<keyword evidence="3 5" id="KW-1133">Transmembrane helix</keyword>
<dbReference type="SUPFAM" id="SSF63712">
    <property type="entry name" value="Nicotinic receptor ligand binding domain-like"/>
    <property type="match status" value="1"/>
</dbReference>
<dbReference type="GO" id="GO:0022848">
    <property type="term" value="F:acetylcholine-gated monoatomic cation-selective channel activity"/>
    <property type="evidence" value="ECO:0000318"/>
    <property type="project" value="GO_Central"/>
</dbReference>
<dbReference type="InterPro" id="IPR018000">
    <property type="entry name" value="Neurotransmitter_ion_chnl_CS"/>
</dbReference>
<evidence type="ECO:0000259" key="6">
    <source>
        <dbReference type="Pfam" id="PF02931"/>
    </source>
</evidence>
<dbReference type="EMBL" id="AMQM01003630">
    <property type="status" value="NOT_ANNOTATED_CDS"/>
    <property type="molecule type" value="Genomic_DNA"/>
</dbReference>
<dbReference type="RefSeq" id="XP_009014697.1">
    <property type="nucleotide sequence ID" value="XM_009016449.1"/>
</dbReference>
<name>T1F3A2_HELRO</name>
<dbReference type="EMBL" id="KB096222">
    <property type="protein sequence ID" value="ESO07319.1"/>
    <property type="molecule type" value="Genomic_DNA"/>
</dbReference>
<dbReference type="GeneID" id="20203301"/>
<dbReference type="EnsemblMetazoa" id="HelroT170649">
    <property type="protein sequence ID" value="HelroP170649"/>
    <property type="gene ID" value="HelroG170649"/>
</dbReference>
<dbReference type="InterPro" id="IPR036719">
    <property type="entry name" value="Neuro-gated_channel_TM_sf"/>
</dbReference>
<dbReference type="GO" id="GO:0004888">
    <property type="term" value="F:transmembrane signaling receptor activity"/>
    <property type="evidence" value="ECO:0007669"/>
    <property type="project" value="InterPro"/>
</dbReference>
<proteinExistence type="predicted"/>
<dbReference type="InterPro" id="IPR006201">
    <property type="entry name" value="Neur_channel"/>
</dbReference>
<dbReference type="STRING" id="6412.T1F3A2"/>
<dbReference type="FunFam" id="2.70.170.10:FF:000060">
    <property type="entry name" value="Nicotinic acetylcholine receptor subunit alpha4"/>
    <property type="match status" value="1"/>
</dbReference>
<dbReference type="HOGENOM" id="CLU_1344564_0_0_1"/>